<sequence length="86" mass="9909">MRPSLSHSKKNTRRPCRQLKTGQASGYTYNGAARALAHDMGHVVRTKCLMLWKLWHEIPTKTKNLVHKRLSVSCLLELENLPDKWA</sequence>
<reference evidence="2" key="2">
    <citation type="submission" date="2019-10" db="EMBL/GenBank/DDBJ databases">
        <title>A de novo genome assembly of a pear dwarfing rootstock.</title>
        <authorList>
            <person name="Wang F."/>
            <person name="Wang J."/>
            <person name="Li S."/>
            <person name="Zhang Y."/>
            <person name="Fang M."/>
            <person name="Ma L."/>
            <person name="Zhao Y."/>
            <person name="Jiang S."/>
        </authorList>
    </citation>
    <scope>NUCLEOTIDE SEQUENCE [LARGE SCALE GENOMIC DNA]</scope>
</reference>
<dbReference type="Proteomes" id="UP000327157">
    <property type="component" value="Chromosome 11"/>
</dbReference>
<proteinExistence type="predicted"/>
<name>A0A5N5FY56_9ROSA</name>
<evidence type="ECO:0000313" key="1">
    <source>
        <dbReference type="EMBL" id="KAB2606511.1"/>
    </source>
</evidence>
<keyword evidence="2" id="KW-1185">Reference proteome</keyword>
<reference evidence="1 2" key="3">
    <citation type="submission" date="2019-11" db="EMBL/GenBank/DDBJ databases">
        <title>A de novo genome assembly of a pear dwarfing rootstock.</title>
        <authorList>
            <person name="Wang F."/>
            <person name="Wang J."/>
            <person name="Li S."/>
            <person name="Zhang Y."/>
            <person name="Fang M."/>
            <person name="Ma L."/>
            <person name="Zhao Y."/>
            <person name="Jiang S."/>
        </authorList>
    </citation>
    <scope>NUCLEOTIDE SEQUENCE [LARGE SCALE GENOMIC DNA]</scope>
    <source>
        <strain evidence="1">S2</strain>
        <tissue evidence="1">Leaf</tissue>
    </source>
</reference>
<accession>A0A5N5FY56</accession>
<dbReference type="EMBL" id="SMOL01000559">
    <property type="protein sequence ID" value="KAB2606511.1"/>
    <property type="molecule type" value="Genomic_DNA"/>
</dbReference>
<gene>
    <name evidence="1" type="ORF">D8674_006228</name>
</gene>
<reference evidence="1 2" key="1">
    <citation type="submission" date="2019-09" db="EMBL/GenBank/DDBJ databases">
        <authorList>
            <person name="Ou C."/>
        </authorList>
    </citation>
    <scope>NUCLEOTIDE SEQUENCE [LARGE SCALE GENOMIC DNA]</scope>
    <source>
        <strain evidence="1">S2</strain>
        <tissue evidence="1">Leaf</tissue>
    </source>
</reference>
<dbReference type="AlphaFoldDB" id="A0A5N5FY56"/>
<comment type="caution">
    <text evidence="1">The sequence shown here is derived from an EMBL/GenBank/DDBJ whole genome shotgun (WGS) entry which is preliminary data.</text>
</comment>
<evidence type="ECO:0000313" key="2">
    <source>
        <dbReference type="Proteomes" id="UP000327157"/>
    </source>
</evidence>
<protein>
    <submittedName>
        <fullName evidence="1">Uncharacterized protein</fullName>
    </submittedName>
</protein>
<dbReference type="OrthoDB" id="1665692at2759"/>
<organism evidence="1 2">
    <name type="scientific">Pyrus ussuriensis x Pyrus communis</name>
    <dbReference type="NCBI Taxonomy" id="2448454"/>
    <lineage>
        <taxon>Eukaryota</taxon>
        <taxon>Viridiplantae</taxon>
        <taxon>Streptophyta</taxon>
        <taxon>Embryophyta</taxon>
        <taxon>Tracheophyta</taxon>
        <taxon>Spermatophyta</taxon>
        <taxon>Magnoliopsida</taxon>
        <taxon>eudicotyledons</taxon>
        <taxon>Gunneridae</taxon>
        <taxon>Pentapetalae</taxon>
        <taxon>rosids</taxon>
        <taxon>fabids</taxon>
        <taxon>Rosales</taxon>
        <taxon>Rosaceae</taxon>
        <taxon>Amygdaloideae</taxon>
        <taxon>Maleae</taxon>
        <taxon>Pyrus</taxon>
    </lineage>
</organism>